<feature type="region of interest" description="Disordered" evidence="1">
    <location>
        <begin position="143"/>
        <end position="177"/>
    </location>
</feature>
<accession>Q4SKV5</accession>
<feature type="region of interest" description="Disordered" evidence="1">
    <location>
        <begin position="440"/>
        <end position="549"/>
    </location>
</feature>
<feature type="compositionally biased region" description="Basic and acidic residues" evidence="1">
    <location>
        <begin position="257"/>
        <end position="266"/>
    </location>
</feature>
<dbReference type="KEGG" id="tng:GSTEN00016539G001"/>
<keyword evidence="4" id="KW-1185">Reference proteome</keyword>
<dbReference type="HOGENOM" id="CLU_428216_0_0_1"/>
<dbReference type="Proteomes" id="UP000007303">
    <property type="component" value="Unassembled WGS sequence"/>
</dbReference>
<evidence type="ECO:0000256" key="1">
    <source>
        <dbReference type="SAM" id="MobiDB-lite"/>
    </source>
</evidence>
<reference evidence="3" key="3">
    <citation type="submission" date="2025-05" db="UniProtKB">
        <authorList>
            <consortium name="Ensembl"/>
        </authorList>
    </citation>
    <scope>IDENTIFICATION</scope>
</reference>
<dbReference type="PANTHER" id="PTHR38654">
    <property type="entry name" value="BUCKY BALL-RELATED"/>
    <property type="match status" value="1"/>
</dbReference>
<reference evidence="2" key="2">
    <citation type="submission" date="2004-02" db="EMBL/GenBank/DDBJ databases">
        <authorList>
            <consortium name="Genoscope"/>
            <consortium name="Whitehead Institute Centre for Genome Research"/>
        </authorList>
    </citation>
    <scope>NUCLEOTIDE SEQUENCE</scope>
</reference>
<feature type="compositionally biased region" description="Low complexity" evidence="1">
    <location>
        <begin position="448"/>
        <end position="457"/>
    </location>
</feature>
<name>Q4SKV5_TETNG</name>
<dbReference type="AlphaFoldDB" id="Q4SKV5"/>
<feature type="compositionally biased region" description="Polar residues" evidence="1">
    <location>
        <begin position="7"/>
        <end position="17"/>
    </location>
</feature>
<reference evidence="2 4" key="1">
    <citation type="journal article" date="2004" name="Nature">
        <title>Genome duplication in the teleost fish Tetraodon nigroviridis reveals the early vertebrate proto-karyotype.</title>
        <authorList>
            <person name="Jaillon O."/>
            <person name="Aury J.-M."/>
            <person name="Brunet F."/>
            <person name="Petit J.-L."/>
            <person name="Stange-Thomann N."/>
            <person name="Mauceli E."/>
            <person name="Bouneau L."/>
            <person name="Fischer C."/>
            <person name="Ozouf-Costaz C."/>
            <person name="Bernot A."/>
            <person name="Nicaud S."/>
            <person name="Jaffe D."/>
            <person name="Fisher S."/>
            <person name="Lutfalla G."/>
            <person name="Dossat C."/>
            <person name="Segurens B."/>
            <person name="Dasilva C."/>
            <person name="Salanoubat M."/>
            <person name="Levy M."/>
            <person name="Boudet N."/>
            <person name="Castellano S."/>
            <person name="Anthouard V."/>
            <person name="Jubin C."/>
            <person name="Castelli V."/>
            <person name="Katinka M."/>
            <person name="Vacherie B."/>
            <person name="Biemont C."/>
            <person name="Skalli Z."/>
            <person name="Cattolico L."/>
            <person name="Poulain J."/>
            <person name="De Berardinis V."/>
            <person name="Cruaud C."/>
            <person name="Duprat S."/>
            <person name="Brottier P."/>
            <person name="Coutanceau J.-P."/>
            <person name="Gouzy J."/>
            <person name="Parra G."/>
            <person name="Lardier G."/>
            <person name="Chapple C."/>
            <person name="McKernan K.J."/>
            <person name="McEwan P."/>
            <person name="Bosak S."/>
            <person name="Kellis M."/>
            <person name="Volff J.-N."/>
            <person name="Guigo R."/>
            <person name="Zody M.C."/>
            <person name="Mesirov J."/>
            <person name="Lindblad-Toh K."/>
            <person name="Birren B."/>
            <person name="Nusbaum C."/>
            <person name="Kahn D."/>
            <person name="Robinson-Rechavi M."/>
            <person name="Laudet V."/>
            <person name="Schachter V."/>
            <person name="Quetier F."/>
            <person name="Saurin W."/>
            <person name="Scarpelli C."/>
            <person name="Wincker P."/>
            <person name="Lander E.S."/>
            <person name="Weissenbach J."/>
            <person name="Roest Crollius H."/>
        </authorList>
    </citation>
    <scope>NUCLEOTIDE SEQUENCE [LARGE SCALE GENOMIC DNA]</scope>
</reference>
<dbReference type="GeneTree" id="ENSGT00940000172071"/>
<feature type="region of interest" description="Disordered" evidence="1">
    <location>
        <begin position="1"/>
        <end position="23"/>
    </location>
</feature>
<organism evidence="2">
    <name type="scientific">Tetraodon nigroviridis</name>
    <name type="common">Spotted green pufferfish</name>
    <name type="synonym">Chelonodon nigroviridis</name>
    <dbReference type="NCBI Taxonomy" id="99883"/>
    <lineage>
        <taxon>Eukaryota</taxon>
        <taxon>Metazoa</taxon>
        <taxon>Chordata</taxon>
        <taxon>Craniata</taxon>
        <taxon>Vertebrata</taxon>
        <taxon>Euteleostomi</taxon>
        <taxon>Actinopterygii</taxon>
        <taxon>Neopterygii</taxon>
        <taxon>Teleostei</taxon>
        <taxon>Neoteleostei</taxon>
        <taxon>Acanthomorphata</taxon>
        <taxon>Eupercaria</taxon>
        <taxon>Tetraodontiformes</taxon>
        <taxon>Tetradontoidea</taxon>
        <taxon>Tetraodontidae</taxon>
        <taxon>Tetraodon</taxon>
    </lineage>
</organism>
<dbReference type="InterPro" id="IPR053309">
    <property type="entry name" value="Balbiani_Body_Formation"/>
</dbReference>
<dbReference type="PANTHER" id="PTHR38654:SF1">
    <property type="entry name" value="BUCKY BALL"/>
    <property type="match status" value="1"/>
</dbReference>
<evidence type="ECO:0000313" key="4">
    <source>
        <dbReference type="Proteomes" id="UP000007303"/>
    </source>
</evidence>
<dbReference type="OrthoDB" id="8946276at2759"/>
<dbReference type="Ensembl" id="ENSTNIT00000011723.1">
    <property type="protein sequence ID" value="ENSTNIP00000011541.1"/>
    <property type="gene ID" value="ENSTNIG00000008692.1"/>
</dbReference>
<dbReference type="STRING" id="99883.ENSTNIP00000011541"/>
<feature type="compositionally biased region" description="Low complexity" evidence="1">
    <location>
        <begin position="230"/>
        <end position="240"/>
    </location>
</feature>
<protein>
    <submittedName>
        <fullName evidence="2">(spotted green pufferfish) hypothetical protein</fullName>
    </submittedName>
</protein>
<evidence type="ECO:0000313" key="2">
    <source>
        <dbReference type="EMBL" id="CAF98727.1"/>
    </source>
</evidence>
<gene>
    <name evidence="2" type="ORF">GSTENG00016539001</name>
</gene>
<proteinExistence type="predicted"/>
<sequence length="549" mass="61428">MEDGSKQADTFGSGQQRNHPRPFFYVQPPSQPYFLYQHWQMNNPYSHYGLPGGFNFGRPAVHPYMYMQYPGFVFPHGPVYPVDHRRGFEPRHHTPPWSDAPHRQHYPQPCRETACSEAQTDPSDAVNKLIECLDKIRELDSGVASQSSGIFSPAEEKKSEEEGEALPVGPDASGLESLNATYSTSTMAVYDVESSQRSPDPLSWSGGLEEDLPLDSSSVHEECSEQPAEVTDTQTSTSVTDPKELLRPASSPPEQPDAERDDKDPNGEGQEAQEAPQDFQVLKLPFESVLATEDPAAGHLYSYLSVRSTHERMSVLSPSLDELSSREEMFSTDLDDADIYPKRVYAGRRLVEIVSRSPPEVEEVWLRGSKRYVCACCGKNLAKVACRAKGHKVCWDEGGDSDEDSQYGPDCEQPVRVVIRKHVVPRKSLSRIVTKPVYKRSQYKDPADPAAPEEGPALKPSEDNPEASDDLQRGTCQDRLCREGPTSDSGRWGDADVVPRRRPASQRQGEMSTLRKVMYHRPRDEEDEPPPPSPLHWDIGCTRRGDSRC</sequence>
<dbReference type="EMBL" id="CAAE01014565">
    <property type="protein sequence ID" value="CAF98727.1"/>
    <property type="molecule type" value="Genomic_DNA"/>
</dbReference>
<dbReference type="OMA" id="YPMDYRR"/>
<feature type="region of interest" description="Disordered" evidence="1">
    <location>
        <begin position="191"/>
        <end position="279"/>
    </location>
</feature>
<evidence type="ECO:0000313" key="3">
    <source>
        <dbReference type="Ensembl" id="ENSTNIP00000011541.1"/>
    </source>
</evidence>